<dbReference type="WBParaSite" id="nRc.2.0.1.t06377-RA">
    <property type="protein sequence ID" value="nRc.2.0.1.t06377-RA"/>
    <property type="gene ID" value="nRc.2.0.1.g06377"/>
</dbReference>
<organism evidence="1 2">
    <name type="scientific">Romanomermis culicivorax</name>
    <name type="common">Nematode worm</name>
    <dbReference type="NCBI Taxonomy" id="13658"/>
    <lineage>
        <taxon>Eukaryota</taxon>
        <taxon>Metazoa</taxon>
        <taxon>Ecdysozoa</taxon>
        <taxon>Nematoda</taxon>
        <taxon>Enoplea</taxon>
        <taxon>Dorylaimia</taxon>
        <taxon>Mermithida</taxon>
        <taxon>Mermithoidea</taxon>
        <taxon>Mermithidae</taxon>
        <taxon>Romanomermis</taxon>
    </lineage>
</organism>
<evidence type="ECO:0000313" key="2">
    <source>
        <dbReference type="WBParaSite" id="nRc.2.0.1.t06377-RA"/>
    </source>
</evidence>
<sequence length="77" mass="8926">MNYLHKPVMNDEGIFVAMLFIGRRSLVQSNVDFNATLFTSADIEPVYQRFDRYFVDTLTGMEKQGVVLRITVARLHE</sequence>
<name>A0A915HXS9_ROMCU</name>
<accession>A0A915HXS9</accession>
<dbReference type="AlphaFoldDB" id="A0A915HXS9"/>
<proteinExistence type="predicted"/>
<evidence type="ECO:0000313" key="1">
    <source>
        <dbReference type="Proteomes" id="UP000887565"/>
    </source>
</evidence>
<keyword evidence="1" id="KW-1185">Reference proteome</keyword>
<reference evidence="2" key="1">
    <citation type="submission" date="2022-11" db="UniProtKB">
        <authorList>
            <consortium name="WormBaseParasite"/>
        </authorList>
    </citation>
    <scope>IDENTIFICATION</scope>
</reference>
<protein>
    <submittedName>
        <fullName evidence="2">Uncharacterized protein</fullName>
    </submittedName>
</protein>
<dbReference type="Proteomes" id="UP000887565">
    <property type="component" value="Unplaced"/>
</dbReference>